<accession>A0A2T2XJ60</accession>
<name>A0A2T2XJ60_9FIRM</name>
<organism evidence="1 2">
    <name type="scientific">Sulfobacillus benefaciens</name>
    <dbReference type="NCBI Taxonomy" id="453960"/>
    <lineage>
        <taxon>Bacteria</taxon>
        <taxon>Bacillati</taxon>
        <taxon>Bacillota</taxon>
        <taxon>Clostridia</taxon>
        <taxon>Eubacteriales</taxon>
        <taxon>Clostridiales Family XVII. Incertae Sedis</taxon>
        <taxon>Sulfobacillus</taxon>
    </lineage>
</organism>
<evidence type="ECO:0008006" key="3">
    <source>
        <dbReference type="Google" id="ProtNLM"/>
    </source>
</evidence>
<comment type="caution">
    <text evidence="1">The sequence shown here is derived from an EMBL/GenBank/DDBJ whole genome shotgun (WGS) entry which is preliminary data.</text>
</comment>
<dbReference type="Gene3D" id="2.70.70.10">
    <property type="entry name" value="Glucose Permease (Domain IIA)"/>
    <property type="match status" value="1"/>
</dbReference>
<evidence type="ECO:0000313" key="2">
    <source>
        <dbReference type="Proteomes" id="UP000242972"/>
    </source>
</evidence>
<dbReference type="SUPFAM" id="SSF51261">
    <property type="entry name" value="Duplicated hybrid motif"/>
    <property type="match status" value="1"/>
</dbReference>
<dbReference type="InterPro" id="IPR011055">
    <property type="entry name" value="Dup_hybrid_motif"/>
</dbReference>
<evidence type="ECO:0000313" key="1">
    <source>
        <dbReference type="EMBL" id="PSR34544.1"/>
    </source>
</evidence>
<sequence>MSGRWVIALALLFLVMVVRHHGGQWAKIARHQIERWLIKTTQVATVTQIFTTQQPVQKSGNFVMPIANPQIYQAFGWDVQHHPVQFHNDLIIGNPHDVTVISGMAGQVTQVTSHSLTIRSNHMLITYGDLQEVAVTRGQKISPNTVVAQLGSTHRMTIAVTDQGLPVDPLVTSFFGPRASLKGH</sequence>
<dbReference type="AlphaFoldDB" id="A0A2T2XJ60"/>
<dbReference type="Proteomes" id="UP000242972">
    <property type="component" value="Unassembled WGS sequence"/>
</dbReference>
<reference evidence="1 2" key="1">
    <citation type="journal article" date="2014" name="BMC Genomics">
        <title>Comparison of environmental and isolate Sulfobacillus genomes reveals diverse carbon, sulfur, nitrogen, and hydrogen metabolisms.</title>
        <authorList>
            <person name="Justice N.B."/>
            <person name="Norman A."/>
            <person name="Brown C.T."/>
            <person name="Singh A."/>
            <person name="Thomas B.C."/>
            <person name="Banfield J.F."/>
        </authorList>
    </citation>
    <scope>NUCLEOTIDE SEQUENCE [LARGE SCALE GENOMIC DNA]</scope>
    <source>
        <strain evidence="1">AMDSBA4</strain>
    </source>
</reference>
<gene>
    <name evidence="1" type="ORF">C7B46_05300</name>
</gene>
<protein>
    <recommendedName>
        <fullName evidence="3">Peptidase M23 domain-containing protein</fullName>
    </recommendedName>
</protein>
<proteinExistence type="predicted"/>
<dbReference type="EMBL" id="PXYW01000008">
    <property type="protein sequence ID" value="PSR34544.1"/>
    <property type="molecule type" value="Genomic_DNA"/>
</dbReference>